<sequence length="273" mass="28919">MAKLSMVDEKAPKRVTTRSLQRRRDSGGSISMLTAYDFPTAQLLDQAGIDVLLVGDSLAMVVQGHETTLPVTMDQMIYHAEMVGRAASRAMVVVDLPFPDGQLSIERSICCGARVLKETRCHAVKLEGGAEQASRIEAMVTAGIPVMAHVGLRPQNVFVQGGYQVQRDEAALVKDAVAAERAGAFAVLIECVPESVAEAIHAAVRVPTIGIGAGRATTGQVLVTHDLIGLTSGYTPKFVRTYASIGETIRSAASAFHQAVGDGSFPGPDETFD</sequence>
<feature type="binding site" evidence="7 10">
    <location>
        <position position="127"/>
    </location>
    <ligand>
        <name>Mg(2+)</name>
        <dbReference type="ChEBI" id="CHEBI:18420"/>
    </ligand>
</feature>
<dbReference type="CDD" id="cd06557">
    <property type="entry name" value="KPHMT-like"/>
    <property type="match status" value="1"/>
</dbReference>
<gene>
    <name evidence="12" type="primary">panB_2</name>
    <name evidence="7" type="synonym">panB</name>
    <name evidence="12" type="ORF">Mal15_58950</name>
</gene>
<dbReference type="GO" id="GO:0003864">
    <property type="term" value="F:3-methyl-2-oxobutanoate hydroxymethyltransferase activity"/>
    <property type="evidence" value="ECO:0007669"/>
    <property type="project" value="UniProtKB-UniRule"/>
</dbReference>
<keyword evidence="4 7" id="KW-0566">Pantothenate biosynthesis</keyword>
<evidence type="ECO:0000256" key="11">
    <source>
        <dbReference type="SAM" id="MobiDB-lite"/>
    </source>
</evidence>
<dbReference type="PANTHER" id="PTHR20881">
    <property type="entry name" value="3-METHYL-2-OXOBUTANOATE HYDROXYMETHYLTRANSFERASE"/>
    <property type="match status" value="1"/>
</dbReference>
<dbReference type="FunFam" id="3.20.20.60:FF:000003">
    <property type="entry name" value="3-methyl-2-oxobutanoate hydroxymethyltransferase"/>
    <property type="match status" value="1"/>
</dbReference>
<comment type="subcellular location">
    <subcellularLocation>
        <location evidence="7">Cytoplasm</location>
    </subcellularLocation>
</comment>
<feature type="binding site" evidence="7 10">
    <location>
        <position position="95"/>
    </location>
    <ligand>
        <name>Mg(2+)</name>
        <dbReference type="ChEBI" id="CHEBI:18420"/>
    </ligand>
</feature>
<dbReference type="InterPro" id="IPR040442">
    <property type="entry name" value="Pyrv_kinase-like_dom_sf"/>
</dbReference>
<dbReference type="PANTHER" id="PTHR20881:SF0">
    <property type="entry name" value="3-METHYL-2-OXOBUTANOATE HYDROXYMETHYLTRANSFERASE"/>
    <property type="match status" value="1"/>
</dbReference>
<comment type="catalytic activity">
    <reaction evidence="7">
        <text>(6R)-5,10-methylene-5,6,7,8-tetrahydrofolate + 3-methyl-2-oxobutanoate + H2O = 2-dehydropantoate + (6S)-5,6,7,8-tetrahydrofolate</text>
        <dbReference type="Rhea" id="RHEA:11824"/>
        <dbReference type="ChEBI" id="CHEBI:11561"/>
        <dbReference type="ChEBI" id="CHEBI:11851"/>
        <dbReference type="ChEBI" id="CHEBI:15377"/>
        <dbReference type="ChEBI" id="CHEBI:15636"/>
        <dbReference type="ChEBI" id="CHEBI:57453"/>
        <dbReference type="EC" id="2.1.2.11"/>
    </reaction>
</comment>
<dbReference type="InterPro" id="IPR003700">
    <property type="entry name" value="Pantoate_hydroxy_MeTrfase"/>
</dbReference>
<dbReference type="InterPro" id="IPR015813">
    <property type="entry name" value="Pyrv/PenolPyrv_kinase-like_dom"/>
</dbReference>
<keyword evidence="13" id="KW-1185">Reference proteome</keyword>
<feature type="binding site" evidence="7 10">
    <location>
        <position position="56"/>
    </location>
    <ligand>
        <name>Mg(2+)</name>
        <dbReference type="ChEBI" id="CHEBI:18420"/>
    </ligand>
</feature>
<evidence type="ECO:0000256" key="9">
    <source>
        <dbReference type="PIRSR" id="PIRSR000388-2"/>
    </source>
</evidence>
<dbReference type="KEGG" id="smam:Mal15_58950"/>
<feature type="compositionally biased region" description="Basic and acidic residues" evidence="11">
    <location>
        <begin position="1"/>
        <end position="12"/>
    </location>
</feature>
<evidence type="ECO:0000256" key="6">
    <source>
        <dbReference type="ARBA" id="ARBA00056497"/>
    </source>
</evidence>
<keyword evidence="5 7" id="KW-0808">Transferase</keyword>
<dbReference type="EC" id="2.1.2.11" evidence="7"/>
<feature type="region of interest" description="Disordered" evidence="11">
    <location>
        <begin position="1"/>
        <end position="23"/>
    </location>
</feature>
<keyword evidence="7" id="KW-0963">Cytoplasm</keyword>
<feature type="binding site" evidence="7 9">
    <location>
        <position position="125"/>
    </location>
    <ligand>
        <name>3-methyl-2-oxobutanoate</name>
        <dbReference type="ChEBI" id="CHEBI:11851"/>
    </ligand>
</feature>
<evidence type="ECO:0000256" key="1">
    <source>
        <dbReference type="ARBA" id="ARBA00005033"/>
    </source>
</evidence>
<organism evidence="12 13">
    <name type="scientific">Stieleria maiorica</name>
    <dbReference type="NCBI Taxonomy" id="2795974"/>
    <lineage>
        <taxon>Bacteria</taxon>
        <taxon>Pseudomonadati</taxon>
        <taxon>Planctomycetota</taxon>
        <taxon>Planctomycetia</taxon>
        <taxon>Pirellulales</taxon>
        <taxon>Pirellulaceae</taxon>
        <taxon>Stieleria</taxon>
    </lineage>
</organism>
<dbReference type="GO" id="GO:0008168">
    <property type="term" value="F:methyltransferase activity"/>
    <property type="evidence" value="ECO:0007669"/>
    <property type="project" value="UniProtKB-KW"/>
</dbReference>
<comment type="similarity">
    <text evidence="2 7">Belongs to the PanB family.</text>
</comment>
<evidence type="ECO:0000256" key="7">
    <source>
        <dbReference type="HAMAP-Rule" id="MF_00156"/>
    </source>
</evidence>
<dbReference type="GO" id="GO:0000287">
    <property type="term" value="F:magnesium ion binding"/>
    <property type="evidence" value="ECO:0007669"/>
    <property type="project" value="TreeGrafter"/>
</dbReference>
<accession>A0A5B9MLF5</accession>
<evidence type="ECO:0000256" key="5">
    <source>
        <dbReference type="ARBA" id="ARBA00022679"/>
    </source>
</evidence>
<feature type="active site" description="Proton acceptor" evidence="7 8">
    <location>
        <position position="190"/>
    </location>
</feature>
<comment type="pathway">
    <text evidence="1 7">Cofactor biosynthesis; (R)-pantothenate biosynthesis; (R)-pantoate from 3-methyl-2-oxobutanoate: step 1/2.</text>
</comment>
<feature type="binding site" evidence="7 9">
    <location>
        <begin position="56"/>
        <end position="57"/>
    </location>
    <ligand>
        <name>3-methyl-2-oxobutanoate</name>
        <dbReference type="ChEBI" id="CHEBI:11851"/>
    </ligand>
</feature>
<evidence type="ECO:0000256" key="10">
    <source>
        <dbReference type="PIRSR" id="PIRSR000388-3"/>
    </source>
</evidence>
<evidence type="ECO:0000313" key="12">
    <source>
        <dbReference type="EMBL" id="QEG01814.1"/>
    </source>
</evidence>
<dbReference type="NCBIfam" id="NF001452">
    <property type="entry name" value="PRK00311.1"/>
    <property type="match status" value="1"/>
</dbReference>
<dbReference type="EMBL" id="CP036264">
    <property type="protein sequence ID" value="QEG01814.1"/>
    <property type="molecule type" value="Genomic_DNA"/>
</dbReference>
<name>A0A5B9MLF5_9BACT</name>
<keyword evidence="12" id="KW-0489">Methyltransferase</keyword>
<feature type="binding site" evidence="7 9">
    <location>
        <position position="95"/>
    </location>
    <ligand>
        <name>3-methyl-2-oxobutanoate</name>
        <dbReference type="ChEBI" id="CHEBI:11851"/>
    </ligand>
</feature>
<evidence type="ECO:0000256" key="4">
    <source>
        <dbReference type="ARBA" id="ARBA00022655"/>
    </source>
</evidence>
<dbReference type="UniPathway" id="UPA00028">
    <property type="reaction ID" value="UER00003"/>
</dbReference>
<keyword evidence="7 10" id="KW-0460">Magnesium</keyword>
<protein>
    <recommendedName>
        <fullName evidence="7">3-methyl-2-oxobutanoate hydroxymethyltransferase</fullName>
        <ecNumber evidence="7">2.1.2.11</ecNumber>
    </recommendedName>
    <alternativeName>
        <fullName evidence="7">Ketopantoate hydroxymethyltransferase</fullName>
        <shortName evidence="7">KPHMT</shortName>
    </alternativeName>
</protein>
<dbReference type="Proteomes" id="UP000321353">
    <property type="component" value="Chromosome"/>
</dbReference>
<dbReference type="PIRSF" id="PIRSF000388">
    <property type="entry name" value="Pantoate_hydroxy_MeTrfase"/>
    <property type="match status" value="1"/>
</dbReference>
<comment type="subunit">
    <text evidence="3 7">Homodecamer; pentamer of dimers.</text>
</comment>
<keyword evidence="7 10" id="KW-0479">Metal-binding</keyword>
<comment type="cofactor">
    <cofactor evidence="7 10">
        <name>Mg(2+)</name>
        <dbReference type="ChEBI" id="CHEBI:18420"/>
    </cofactor>
    <text evidence="7 10">Binds 1 Mg(2+) ion per subunit.</text>
</comment>
<evidence type="ECO:0000256" key="2">
    <source>
        <dbReference type="ARBA" id="ARBA00008676"/>
    </source>
</evidence>
<dbReference type="NCBIfam" id="TIGR00222">
    <property type="entry name" value="panB"/>
    <property type="match status" value="1"/>
</dbReference>
<dbReference type="SUPFAM" id="SSF51621">
    <property type="entry name" value="Phosphoenolpyruvate/pyruvate domain"/>
    <property type="match status" value="1"/>
</dbReference>
<dbReference type="RefSeq" id="WP_261344531.1">
    <property type="nucleotide sequence ID" value="NZ_CP036264.1"/>
</dbReference>
<dbReference type="GO" id="GO:0032259">
    <property type="term" value="P:methylation"/>
    <property type="evidence" value="ECO:0007669"/>
    <property type="project" value="UniProtKB-KW"/>
</dbReference>
<evidence type="ECO:0000256" key="3">
    <source>
        <dbReference type="ARBA" id="ARBA00011424"/>
    </source>
</evidence>
<evidence type="ECO:0000313" key="13">
    <source>
        <dbReference type="Proteomes" id="UP000321353"/>
    </source>
</evidence>
<proteinExistence type="inferred from homology"/>
<dbReference type="AlphaFoldDB" id="A0A5B9MLF5"/>
<dbReference type="HAMAP" id="MF_00156">
    <property type="entry name" value="PanB"/>
    <property type="match status" value="1"/>
</dbReference>
<dbReference type="Gene3D" id="3.20.20.60">
    <property type="entry name" value="Phosphoenolpyruvate-binding domains"/>
    <property type="match status" value="1"/>
</dbReference>
<reference evidence="12 13" key="1">
    <citation type="submission" date="2019-02" db="EMBL/GenBank/DDBJ databases">
        <title>Planctomycetal bacteria perform biofilm scaping via a novel small molecule.</title>
        <authorList>
            <person name="Jeske O."/>
            <person name="Boedeker C."/>
            <person name="Wiegand S."/>
            <person name="Breitling P."/>
            <person name="Kallscheuer N."/>
            <person name="Jogler M."/>
            <person name="Rohde M."/>
            <person name="Petersen J."/>
            <person name="Medema M.H."/>
            <person name="Surup F."/>
            <person name="Jogler C."/>
        </authorList>
    </citation>
    <scope>NUCLEOTIDE SEQUENCE [LARGE SCALE GENOMIC DNA]</scope>
    <source>
        <strain evidence="12 13">Mal15</strain>
    </source>
</reference>
<evidence type="ECO:0000256" key="8">
    <source>
        <dbReference type="PIRSR" id="PIRSR000388-1"/>
    </source>
</evidence>
<dbReference type="GO" id="GO:0015940">
    <property type="term" value="P:pantothenate biosynthetic process"/>
    <property type="evidence" value="ECO:0007669"/>
    <property type="project" value="UniProtKB-UniRule"/>
</dbReference>
<dbReference type="GO" id="GO:0005737">
    <property type="term" value="C:cytoplasm"/>
    <property type="evidence" value="ECO:0007669"/>
    <property type="project" value="UniProtKB-SubCell"/>
</dbReference>
<dbReference type="Pfam" id="PF02548">
    <property type="entry name" value="Pantoate_transf"/>
    <property type="match status" value="1"/>
</dbReference>
<comment type="function">
    <text evidence="6 7">Catalyzes the reversible reaction in which hydroxymethyl group from 5,10-methylenetetrahydrofolate is transferred onto alpha-ketoisovalerate to form ketopantoate.</text>
</comment>